<feature type="region of interest" description="Disordered" evidence="1">
    <location>
        <begin position="1"/>
        <end position="53"/>
    </location>
</feature>
<gene>
    <name evidence="2" type="ORF">OXD698_LOCUS53398</name>
</gene>
<protein>
    <submittedName>
        <fullName evidence="2">Uncharacterized protein</fullName>
    </submittedName>
</protein>
<evidence type="ECO:0000256" key="1">
    <source>
        <dbReference type="SAM" id="MobiDB-lite"/>
    </source>
</evidence>
<evidence type="ECO:0000313" key="3">
    <source>
        <dbReference type="Proteomes" id="UP000663844"/>
    </source>
</evidence>
<dbReference type="AlphaFoldDB" id="A0A820R927"/>
<evidence type="ECO:0000313" key="2">
    <source>
        <dbReference type="EMBL" id="CAF4433838.1"/>
    </source>
</evidence>
<reference evidence="2" key="1">
    <citation type="submission" date="2021-02" db="EMBL/GenBank/DDBJ databases">
        <authorList>
            <person name="Nowell W R."/>
        </authorList>
    </citation>
    <scope>NUCLEOTIDE SEQUENCE</scope>
</reference>
<accession>A0A820R927</accession>
<organism evidence="2 3">
    <name type="scientific">Adineta steineri</name>
    <dbReference type="NCBI Taxonomy" id="433720"/>
    <lineage>
        <taxon>Eukaryota</taxon>
        <taxon>Metazoa</taxon>
        <taxon>Spiralia</taxon>
        <taxon>Gnathifera</taxon>
        <taxon>Rotifera</taxon>
        <taxon>Eurotatoria</taxon>
        <taxon>Bdelloidea</taxon>
        <taxon>Adinetida</taxon>
        <taxon>Adinetidae</taxon>
        <taxon>Adineta</taxon>
    </lineage>
</organism>
<proteinExistence type="predicted"/>
<sequence>RLTPTPAPPPPPPAPVIPIVNGHKKKTSLPNTQKVPSPEKVKPTNNKPLPSPIFVPPPTIPNPAIARAAANIEVGRLEMEDLAQKELTIIYESYINDLIEEVIQSDFEKPSIPEVILAVMTDLTNDERNLS</sequence>
<dbReference type="EMBL" id="CAJOAZ010030552">
    <property type="protein sequence ID" value="CAF4433838.1"/>
    <property type="molecule type" value="Genomic_DNA"/>
</dbReference>
<feature type="compositionally biased region" description="Pro residues" evidence="1">
    <location>
        <begin position="1"/>
        <end position="16"/>
    </location>
</feature>
<name>A0A820R927_9BILA</name>
<dbReference type="Proteomes" id="UP000663844">
    <property type="component" value="Unassembled WGS sequence"/>
</dbReference>
<feature type="non-terminal residue" evidence="2">
    <location>
        <position position="1"/>
    </location>
</feature>
<comment type="caution">
    <text evidence="2">The sequence shown here is derived from an EMBL/GenBank/DDBJ whole genome shotgun (WGS) entry which is preliminary data.</text>
</comment>